<comment type="caution">
    <text evidence="1">The sequence shown here is derived from an EMBL/GenBank/DDBJ whole genome shotgun (WGS) entry which is preliminary data.</text>
</comment>
<keyword evidence="2" id="KW-1185">Reference proteome</keyword>
<proteinExistence type="predicted"/>
<dbReference type="Proteomes" id="UP000469545">
    <property type="component" value="Unassembled WGS sequence"/>
</dbReference>
<accession>A0A6N9UU84</accession>
<gene>
    <name evidence="1" type="ORF">G3I46_26275</name>
</gene>
<evidence type="ECO:0000313" key="2">
    <source>
        <dbReference type="Proteomes" id="UP000469545"/>
    </source>
</evidence>
<dbReference type="AlphaFoldDB" id="A0A6N9UU84"/>
<sequence>MNLIEITNAYDSAEEAYADWSVLQDPEVVKVVERAARHMADKYASSVTIEQEDARQEGLILVATHPRLRECLHNPDVGLGVLHHRLVQLLTTRVRTEAKHRSGHSSFEVLAGAA</sequence>
<reference evidence="1 2" key="1">
    <citation type="submission" date="2020-01" db="EMBL/GenBank/DDBJ databases">
        <title>Insect and environment-associated Actinomycetes.</title>
        <authorList>
            <person name="Currrie C."/>
            <person name="Chevrette M."/>
            <person name="Carlson C."/>
            <person name="Stubbendieck R."/>
            <person name="Wendt-Pienkowski E."/>
        </authorList>
    </citation>
    <scope>NUCLEOTIDE SEQUENCE [LARGE SCALE GENOMIC DNA]</scope>
    <source>
        <strain evidence="1 2">SID14172</strain>
    </source>
</reference>
<dbReference type="RefSeq" id="WP_164142320.1">
    <property type="nucleotide sequence ID" value="NZ_JAAGMB010000570.1"/>
</dbReference>
<dbReference type="EMBL" id="JAAGMB010000570">
    <property type="protein sequence ID" value="NEB19959.1"/>
    <property type="molecule type" value="Genomic_DNA"/>
</dbReference>
<protein>
    <submittedName>
        <fullName evidence="1">Uncharacterized protein</fullName>
    </submittedName>
</protein>
<organism evidence="1 2">
    <name type="scientific">Streptomyces coelicoflavus</name>
    <dbReference type="NCBI Taxonomy" id="285562"/>
    <lineage>
        <taxon>Bacteria</taxon>
        <taxon>Bacillati</taxon>
        <taxon>Actinomycetota</taxon>
        <taxon>Actinomycetes</taxon>
        <taxon>Kitasatosporales</taxon>
        <taxon>Streptomycetaceae</taxon>
        <taxon>Streptomyces</taxon>
    </lineage>
</organism>
<evidence type="ECO:0000313" key="1">
    <source>
        <dbReference type="EMBL" id="NEB19959.1"/>
    </source>
</evidence>
<name>A0A6N9UU84_9ACTN</name>